<dbReference type="PANTHER" id="PTHR43058:SF1">
    <property type="entry name" value="DUF427 DOMAIN-CONTAINING PROTEIN"/>
    <property type="match status" value="1"/>
</dbReference>
<evidence type="ECO:0000313" key="3">
    <source>
        <dbReference type="EMBL" id="EAQ90074.1"/>
    </source>
</evidence>
<dbReference type="GeneID" id="4391199"/>
<dbReference type="Proteomes" id="UP000001056">
    <property type="component" value="Unassembled WGS sequence"/>
</dbReference>
<dbReference type="RefSeq" id="XP_001222788.1">
    <property type="nucleotide sequence ID" value="XM_001222787.1"/>
</dbReference>
<organism evidence="3 4">
    <name type="scientific">Chaetomium globosum (strain ATCC 6205 / CBS 148.51 / DSM 1962 / NBRC 6347 / NRRL 1970)</name>
    <name type="common">Soil fungus</name>
    <dbReference type="NCBI Taxonomy" id="306901"/>
    <lineage>
        <taxon>Eukaryota</taxon>
        <taxon>Fungi</taxon>
        <taxon>Dikarya</taxon>
        <taxon>Ascomycota</taxon>
        <taxon>Pezizomycotina</taxon>
        <taxon>Sordariomycetes</taxon>
        <taxon>Sordariomycetidae</taxon>
        <taxon>Sordariales</taxon>
        <taxon>Chaetomiaceae</taxon>
        <taxon>Chaetomium</taxon>
    </lineage>
</organism>
<dbReference type="OrthoDB" id="18996at2759"/>
<keyword evidence="4" id="KW-1185">Reference proteome</keyword>
<dbReference type="HOGENOM" id="CLU_103537_0_0_1"/>
<keyword evidence="1" id="KW-0472">Membrane</keyword>
<keyword evidence="1" id="KW-0812">Transmembrane</keyword>
<reference evidence="4" key="1">
    <citation type="journal article" date="2015" name="Genome Announc.">
        <title>Draft genome sequence of the cellulolytic fungus Chaetomium globosum.</title>
        <authorList>
            <person name="Cuomo C.A."/>
            <person name="Untereiner W.A."/>
            <person name="Ma L.-J."/>
            <person name="Grabherr M."/>
            <person name="Birren B.W."/>
        </authorList>
    </citation>
    <scope>NUCLEOTIDE SEQUENCE [LARGE SCALE GENOMIC DNA]</scope>
    <source>
        <strain evidence="4">ATCC 6205 / CBS 148.51 / DSM 1962 / NBRC 6347 / NRRL 1970</strain>
    </source>
</reference>
<sequence length="206" mass="23117">MRKHNVTTFPRPPIVERTNRHIQIKWHGQLVADCPPGEAYWVLEAHHAPGPFPLLGFSISISISITMISISFSITIVISRRRLGWPLVIVAGNCSLVRLPLSTTPRATFSEFHGAATNYAIMSPISAADILTNRIWSYNEPPKEYEAIKGYIAFFVGPWECYVDNERAHPPPGDYYGGWVTSDIEGLVKPPHHQSHQWGTGWDGVF</sequence>
<evidence type="ECO:0000313" key="4">
    <source>
        <dbReference type="Proteomes" id="UP000001056"/>
    </source>
</evidence>
<feature type="transmembrane region" description="Helical" evidence="1">
    <location>
        <begin position="54"/>
        <end position="78"/>
    </location>
</feature>
<dbReference type="AlphaFoldDB" id="Q2H3S2"/>
<dbReference type="Pfam" id="PF04248">
    <property type="entry name" value="NTP_transf_9"/>
    <property type="match status" value="1"/>
</dbReference>
<evidence type="ECO:0000256" key="1">
    <source>
        <dbReference type="SAM" id="Phobius"/>
    </source>
</evidence>
<keyword evidence="1" id="KW-1133">Transmembrane helix</keyword>
<evidence type="ECO:0000259" key="2">
    <source>
        <dbReference type="Pfam" id="PF04248"/>
    </source>
</evidence>
<dbReference type="InterPro" id="IPR007361">
    <property type="entry name" value="DUF427"/>
</dbReference>
<name>Q2H3S2_CHAGB</name>
<dbReference type="STRING" id="306901.Q2H3S2"/>
<gene>
    <name evidence="3" type="ORF">CHGG_06693</name>
</gene>
<dbReference type="InterPro" id="IPR038694">
    <property type="entry name" value="DUF427_sf"/>
</dbReference>
<dbReference type="eggNOG" id="ENOG502S4XN">
    <property type="taxonomic scope" value="Eukaryota"/>
</dbReference>
<proteinExistence type="predicted"/>
<accession>Q2H3S2</accession>
<dbReference type="VEuPathDB" id="FungiDB:CHGG_06693"/>
<dbReference type="InParanoid" id="Q2H3S2"/>
<feature type="domain" description="DUF427" evidence="2">
    <location>
        <begin position="101"/>
        <end position="155"/>
    </location>
</feature>
<dbReference type="PANTHER" id="PTHR43058">
    <property type="entry name" value="SLR0655 PROTEIN"/>
    <property type="match status" value="1"/>
</dbReference>
<dbReference type="EMBL" id="CH408031">
    <property type="protein sequence ID" value="EAQ90074.1"/>
    <property type="molecule type" value="Genomic_DNA"/>
</dbReference>
<protein>
    <recommendedName>
        <fullName evidence="2">DUF427 domain-containing protein</fullName>
    </recommendedName>
</protein>
<dbReference type="Gene3D" id="2.170.150.40">
    <property type="entry name" value="Domain of unknown function (DUF427)"/>
    <property type="match status" value="1"/>
</dbReference>